<feature type="transmembrane region" description="Helical" evidence="1">
    <location>
        <begin position="120"/>
        <end position="138"/>
    </location>
</feature>
<dbReference type="OrthoDB" id="5652648at2"/>
<evidence type="ECO:0000313" key="3">
    <source>
        <dbReference type="EMBL" id="KTD34050.1"/>
    </source>
</evidence>
<feature type="transmembrane region" description="Helical" evidence="1">
    <location>
        <begin position="6"/>
        <end position="27"/>
    </location>
</feature>
<keyword evidence="1" id="KW-0812">Transmembrane</keyword>
<evidence type="ECO:0000256" key="1">
    <source>
        <dbReference type="SAM" id="Phobius"/>
    </source>
</evidence>
<proteinExistence type="predicted"/>
<dbReference type="AlphaFoldDB" id="A0A0W0WNZ1"/>
<comment type="caution">
    <text evidence="3">The sequence shown here is derived from an EMBL/GenBank/DDBJ whole genome shotgun (WGS) entry which is preliminary data.</text>
</comment>
<protein>
    <submittedName>
        <fullName evidence="3">PAP2 superfamily protein</fullName>
    </submittedName>
</protein>
<accession>A0A0W0WNZ1</accession>
<dbReference type="Proteomes" id="UP000054725">
    <property type="component" value="Unassembled WGS sequence"/>
</dbReference>
<dbReference type="RefSeq" id="WP_058505036.1">
    <property type="nucleotide sequence ID" value="NZ_CAAAIF010000018.1"/>
</dbReference>
<feature type="transmembrane region" description="Helical" evidence="1">
    <location>
        <begin position="201"/>
        <end position="222"/>
    </location>
</feature>
<evidence type="ECO:0000259" key="2">
    <source>
        <dbReference type="Pfam" id="PF01569"/>
    </source>
</evidence>
<evidence type="ECO:0000313" key="4">
    <source>
        <dbReference type="Proteomes" id="UP000054725"/>
    </source>
</evidence>
<dbReference type="PATRIC" id="fig|45070.6.peg.2129"/>
<feature type="domain" description="Phosphatidic acid phosphatase type 2/haloperoxidase" evidence="2">
    <location>
        <begin position="59"/>
        <end position="135"/>
    </location>
</feature>
<name>A0A0W0WNZ1_9GAMM</name>
<feature type="transmembrane region" description="Helical" evidence="1">
    <location>
        <begin position="34"/>
        <end position="55"/>
    </location>
</feature>
<keyword evidence="4" id="KW-1185">Reference proteome</keyword>
<dbReference type="STRING" id="45070.Lnau_2020"/>
<reference evidence="3 4" key="1">
    <citation type="submission" date="2015-11" db="EMBL/GenBank/DDBJ databases">
        <title>Genomic analysis of 38 Legionella species identifies large and diverse effector repertoires.</title>
        <authorList>
            <person name="Burstein D."/>
            <person name="Amaro F."/>
            <person name="Zusman T."/>
            <person name="Lifshitz Z."/>
            <person name="Cohen O."/>
            <person name="Gilbert J.A."/>
            <person name="Pupko T."/>
            <person name="Shuman H.A."/>
            <person name="Segal G."/>
        </authorList>
    </citation>
    <scope>NUCLEOTIDE SEQUENCE [LARGE SCALE GENOMIC DNA]</scope>
    <source>
        <strain evidence="3 4">ATCC 49506</strain>
    </source>
</reference>
<feature type="transmembrane region" description="Helical" evidence="1">
    <location>
        <begin position="168"/>
        <end position="189"/>
    </location>
</feature>
<dbReference type="Pfam" id="PF01569">
    <property type="entry name" value="PAP2"/>
    <property type="match status" value="1"/>
</dbReference>
<dbReference type="Gene3D" id="1.20.144.10">
    <property type="entry name" value="Phosphatidic acid phosphatase type 2/haloperoxidase"/>
    <property type="match status" value="1"/>
</dbReference>
<dbReference type="EMBL" id="LNYO01000019">
    <property type="protein sequence ID" value="KTD34050.1"/>
    <property type="molecule type" value="Genomic_DNA"/>
</dbReference>
<feature type="transmembrane region" description="Helical" evidence="1">
    <location>
        <begin position="92"/>
        <end position="114"/>
    </location>
</feature>
<keyword evidence="1" id="KW-1133">Transmembrane helix</keyword>
<dbReference type="InterPro" id="IPR036938">
    <property type="entry name" value="PAP2/HPO_sf"/>
</dbReference>
<feature type="transmembrane region" description="Helical" evidence="1">
    <location>
        <begin position="145"/>
        <end position="162"/>
    </location>
</feature>
<feature type="transmembrane region" description="Helical" evidence="1">
    <location>
        <begin position="234"/>
        <end position="252"/>
    </location>
</feature>
<organism evidence="3 4">
    <name type="scientific">Legionella nautarum</name>
    <dbReference type="NCBI Taxonomy" id="45070"/>
    <lineage>
        <taxon>Bacteria</taxon>
        <taxon>Pseudomonadati</taxon>
        <taxon>Pseudomonadota</taxon>
        <taxon>Gammaproteobacteria</taxon>
        <taxon>Legionellales</taxon>
        <taxon>Legionellaceae</taxon>
        <taxon>Legionella</taxon>
    </lineage>
</organism>
<dbReference type="InterPro" id="IPR000326">
    <property type="entry name" value="PAP2/HPO"/>
</dbReference>
<dbReference type="SUPFAM" id="SSF48317">
    <property type="entry name" value="Acid phosphatase/Vanadium-dependent haloperoxidase"/>
    <property type="match status" value="1"/>
</dbReference>
<keyword evidence="1" id="KW-0472">Membrane</keyword>
<sequence length="260" mass="29991">MLDQVSQAFLFFSNDFVVIPLLILGFIWLNRITFYHAVCLIFLTILLNVALKISFQVPLSPALHKKGYAFPSGHMQLVTTLYTWLAFRVKNWWLSLAIAFLLIGIGLSLVHFGYHTYYQVLAGAFFALLLLVSYYFAFLKWPKNTPWYILSAATLLMIYIYWRAGEILSYVWTSYYGLWGVTLAEQIASKKVISAFRSHKLLATVLCLAALLLVQLFFYYLINNQDVAIYELQWLLVGFIVPCVNFCATGFISRIKKKRL</sequence>
<gene>
    <name evidence="3" type="ORF">Lnau_2020</name>
</gene>